<evidence type="ECO:0000313" key="3">
    <source>
        <dbReference type="Proteomes" id="UP000078534"/>
    </source>
</evidence>
<feature type="transmembrane region" description="Helical" evidence="1">
    <location>
        <begin position="194"/>
        <end position="214"/>
    </location>
</feature>
<keyword evidence="1" id="KW-1133">Transmembrane helix</keyword>
<dbReference type="STRING" id="152268.A6K24_18680"/>
<evidence type="ECO:0000313" key="2">
    <source>
        <dbReference type="EMBL" id="OAS87766.1"/>
    </source>
</evidence>
<keyword evidence="3" id="KW-1185">Reference proteome</keyword>
<dbReference type="RefSeq" id="WP_066329441.1">
    <property type="nucleotide sequence ID" value="NZ_LWSG01000007.1"/>
</dbReference>
<sequence length="224" mass="25663">MTYEMKVLNGLFRPGTSLYQLQRAEAMTGVIPKLLLLYLVALISFAVSTYFGIGAETYSGTITDQTKAEFEAGKLLLFGGKLASSVLYTTLFIWLGALFFWIMLEISYIKAVIVQMFVFTVHLFEQAITVPILVFFDLNQVSNPFSFGVISQYLFKNEFWQHFFGAITLFHFLAISVLFYYLKNLSDKNKYGTLTVIVLFYLMIWMLTALMAYVEVPVIVRRVL</sequence>
<keyword evidence="1" id="KW-0472">Membrane</keyword>
<comment type="caution">
    <text evidence="2">The sequence shown here is derived from an EMBL/GenBank/DDBJ whole genome shotgun (WGS) entry which is preliminary data.</text>
</comment>
<feature type="transmembrane region" description="Helical" evidence="1">
    <location>
        <begin position="35"/>
        <end position="53"/>
    </location>
</feature>
<feature type="transmembrane region" description="Helical" evidence="1">
    <location>
        <begin position="159"/>
        <end position="182"/>
    </location>
</feature>
<accession>A0A179T0Z2</accession>
<gene>
    <name evidence="2" type="ORF">A6K24_18680</name>
</gene>
<dbReference type="EMBL" id="LWSG01000007">
    <property type="protein sequence ID" value="OAS87766.1"/>
    <property type="molecule type" value="Genomic_DNA"/>
</dbReference>
<protein>
    <recommendedName>
        <fullName evidence="4">Yip1 domain-containing protein</fullName>
    </recommendedName>
</protein>
<dbReference type="AlphaFoldDB" id="A0A179T0Z2"/>
<feature type="transmembrane region" description="Helical" evidence="1">
    <location>
        <begin position="116"/>
        <end position="136"/>
    </location>
</feature>
<keyword evidence="1" id="KW-0812">Transmembrane</keyword>
<proteinExistence type="predicted"/>
<evidence type="ECO:0008006" key="4">
    <source>
        <dbReference type="Google" id="ProtNLM"/>
    </source>
</evidence>
<name>A0A179T0Z2_9BACI</name>
<dbReference type="Proteomes" id="UP000078534">
    <property type="component" value="Unassembled WGS sequence"/>
</dbReference>
<organism evidence="2 3">
    <name type="scientific">Metabacillus litoralis</name>
    <dbReference type="NCBI Taxonomy" id="152268"/>
    <lineage>
        <taxon>Bacteria</taxon>
        <taxon>Bacillati</taxon>
        <taxon>Bacillota</taxon>
        <taxon>Bacilli</taxon>
        <taxon>Bacillales</taxon>
        <taxon>Bacillaceae</taxon>
        <taxon>Metabacillus</taxon>
    </lineage>
</organism>
<reference evidence="3" key="1">
    <citation type="submission" date="2016-04" db="EMBL/GenBank/DDBJ databases">
        <authorList>
            <person name="Lyu Z."/>
            <person name="Lyu W."/>
        </authorList>
    </citation>
    <scope>NUCLEOTIDE SEQUENCE [LARGE SCALE GENOMIC DNA]</scope>
    <source>
        <strain evidence="3">C44</strain>
    </source>
</reference>
<dbReference type="OrthoDB" id="2455856at2"/>
<feature type="transmembrane region" description="Helical" evidence="1">
    <location>
        <begin position="85"/>
        <end position="104"/>
    </location>
</feature>
<evidence type="ECO:0000256" key="1">
    <source>
        <dbReference type="SAM" id="Phobius"/>
    </source>
</evidence>